<keyword evidence="2" id="KW-1185">Reference proteome</keyword>
<accession>A0A0X8X319</accession>
<evidence type="ECO:0000313" key="2">
    <source>
        <dbReference type="Proteomes" id="UP000218263"/>
    </source>
</evidence>
<proteinExistence type="predicted"/>
<dbReference type="AlphaFoldDB" id="A0A0X8X319"/>
<organism evidence="1 2">
    <name type="scientific">Mucilaginibacter gotjawali</name>
    <dbReference type="NCBI Taxonomy" id="1550579"/>
    <lineage>
        <taxon>Bacteria</taxon>
        <taxon>Pseudomonadati</taxon>
        <taxon>Bacteroidota</taxon>
        <taxon>Sphingobacteriia</taxon>
        <taxon>Sphingobacteriales</taxon>
        <taxon>Sphingobacteriaceae</taxon>
        <taxon>Mucilaginibacter</taxon>
    </lineage>
</organism>
<sequence length="67" mass="7278">MLTNLILLTLDFVFCYSSNNNTFTCLIPGEVVSPVYQRPPIYSDNTIAASAGAACIKKILRLTVIAP</sequence>
<name>A0A0X8X319_9SPHI</name>
<reference evidence="1 2" key="1">
    <citation type="submission" date="2015-12" db="EMBL/GenBank/DDBJ databases">
        <title>Genome sequence of Mucilaginibacter gotjawali.</title>
        <authorList>
            <person name="Lee J.S."/>
            <person name="Lee K.C."/>
            <person name="Kim K.K."/>
            <person name="Lee B.W."/>
        </authorList>
    </citation>
    <scope>NUCLEOTIDE SEQUENCE [LARGE SCALE GENOMIC DNA]</scope>
    <source>
        <strain evidence="1 2">SA3-7</strain>
    </source>
</reference>
<dbReference type="KEGG" id="mgot:MgSA37_00897"/>
<dbReference type="Proteomes" id="UP000218263">
    <property type="component" value="Chromosome"/>
</dbReference>
<evidence type="ECO:0000313" key="1">
    <source>
        <dbReference type="EMBL" id="BAU52734.1"/>
    </source>
</evidence>
<dbReference type="EMBL" id="AP017313">
    <property type="protein sequence ID" value="BAU52734.1"/>
    <property type="molecule type" value="Genomic_DNA"/>
</dbReference>
<protein>
    <submittedName>
        <fullName evidence="1">Uncharacterized protein</fullName>
    </submittedName>
</protein>
<gene>
    <name evidence="1" type="ORF">MgSA37_00897</name>
</gene>